<accession>A3IZL9</accession>
<dbReference type="GO" id="GO:0003677">
    <property type="term" value="F:DNA binding"/>
    <property type="evidence" value="ECO:0007669"/>
    <property type="project" value="InterPro"/>
</dbReference>
<dbReference type="eggNOG" id="COG1813">
    <property type="taxonomic scope" value="Bacteria"/>
</dbReference>
<dbReference type="RefSeq" id="WP_008278835.1">
    <property type="nucleotide sequence ID" value="NZ_AAXW01000109.1"/>
</dbReference>
<organism evidence="1 2">
    <name type="scientific">Crocosphaera chwakensis CCY0110</name>
    <dbReference type="NCBI Taxonomy" id="391612"/>
    <lineage>
        <taxon>Bacteria</taxon>
        <taxon>Bacillati</taxon>
        <taxon>Cyanobacteriota</taxon>
        <taxon>Cyanophyceae</taxon>
        <taxon>Oscillatoriophycideae</taxon>
        <taxon>Chroococcales</taxon>
        <taxon>Aphanothecaceae</taxon>
        <taxon>Crocosphaera</taxon>
        <taxon>Crocosphaera chwakensis</taxon>
    </lineage>
</organism>
<evidence type="ECO:0008006" key="3">
    <source>
        <dbReference type="Google" id="ProtNLM"/>
    </source>
</evidence>
<protein>
    <recommendedName>
        <fullName evidence="3">HTH cro/C1-type domain-containing protein</fullName>
    </recommendedName>
</protein>
<comment type="caution">
    <text evidence="1">The sequence shown here is derived from an EMBL/GenBank/DDBJ whole genome shotgun (WGS) entry which is preliminary data.</text>
</comment>
<evidence type="ECO:0000313" key="1">
    <source>
        <dbReference type="EMBL" id="EAZ88074.1"/>
    </source>
</evidence>
<reference evidence="1 2" key="1">
    <citation type="submission" date="2007-03" db="EMBL/GenBank/DDBJ databases">
        <authorList>
            <person name="Stal L."/>
            <person name="Ferriera S."/>
            <person name="Johnson J."/>
            <person name="Kravitz S."/>
            <person name="Beeson K."/>
            <person name="Sutton G."/>
            <person name="Rogers Y.-H."/>
            <person name="Friedman R."/>
            <person name="Frazier M."/>
            <person name="Venter J.C."/>
        </authorList>
    </citation>
    <scope>NUCLEOTIDE SEQUENCE [LARGE SCALE GENOMIC DNA]</scope>
    <source>
        <strain evidence="1 2">CCY0110</strain>
    </source>
</reference>
<evidence type="ECO:0000313" key="2">
    <source>
        <dbReference type="Proteomes" id="UP000003781"/>
    </source>
</evidence>
<gene>
    <name evidence="1" type="ORF">CY0110_31970</name>
</gene>
<dbReference type="EMBL" id="AAXW01000109">
    <property type="protein sequence ID" value="EAZ88074.1"/>
    <property type="molecule type" value="Genomic_DNA"/>
</dbReference>
<dbReference type="InterPro" id="IPR010982">
    <property type="entry name" value="Lambda_DNA-bd_dom_sf"/>
</dbReference>
<sequence length="98" mass="11031">MTKTTNALDIIDNLIDEDPEMLEMIAEASLNTEIAQLIYDARMKANLTHQQLAELIKTEESVIVDLEEADYEGNPLIMLQKIAIALNQRLKLDFVSVA</sequence>
<name>A3IZL9_9CHRO</name>
<dbReference type="Gene3D" id="1.10.260.40">
    <property type="entry name" value="lambda repressor-like DNA-binding domains"/>
    <property type="match status" value="1"/>
</dbReference>
<dbReference type="Proteomes" id="UP000003781">
    <property type="component" value="Unassembled WGS sequence"/>
</dbReference>
<keyword evidence="2" id="KW-1185">Reference proteome</keyword>
<dbReference type="SUPFAM" id="SSF47413">
    <property type="entry name" value="lambda repressor-like DNA-binding domains"/>
    <property type="match status" value="1"/>
</dbReference>
<dbReference type="AlphaFoldDB" id="A3IZL9"/>
<dbReference type="OrthoDB" id="572992at2"/>
<proteinExistence type="predicted"/>